<gene>
    <name evidence="1" type="ORF">BJ508DRAFT_329501</name>
</gene>
<keyword evidence="2" id="KW-1185">Reference proteome</keyword>
<evidence type="ECO:0000313" key="2">
    <source>
        <dbReference type="Proteomes" id="UP000275078"/>
    </source>
</evidence>
<protein>
    <submittedName>
        <fullName evidence="1">Uncharacterized protein</fullName>
    </submittedName>
</protein>
<sequence>MLQSLSSLVLFGRTLPAPHQIPSIYSQVEPATQTEALSTQTTQPLYVYITPFPGPPARLSGSRAVPSRFALPPHPHNGVIDAINASGDHKPDRDRQPPLKDYCNWFKVYWDITAHPLATYLLGRNTLVVCEEGVWEINEDIDYCRFRGKEDHLEDGPWIYYDHYLSRNEDEEDEEEDIFFG</sequence>
<dbReference type="EMBL" id="ML119715">
    <property type="protein sequence ID" value="RPA78115.1"/>
    <property type="molecule type" value="Genomic_DNA"/>
</dbReference>
<dbReference type="AlphaFoldDB" id="A0A3N4HWD0"/>
<reference evidence="1 2" key="1">
    <citation type="journal article" date="2018" name="Nat. Ecol. Evol.">
        <title>Pezizomycetes genomes reveal the molecular basis of ectomycorrhizal truffle lifestyle.</title>
        <authorList>
            <person name="Murat C."/>
            <person name="Payen T."/>
            <person name="Noel B."/>
            <person name="Kuo A."/>
            <person name="Morin E."/>
            <person name="Chen J."/>
            <person name="Kohler A."/>
            <person name="Krizsan K."/>
            <person name="Balestrini R."/>
            <person name="Da Silva C."/>
            <person name="Montanini B."/>
            <person name="Hainaut M."/>
            <person name="Levati E."/>
            <person name="Barry K.W."/>
            <person name="Belfiori B."/>
            <person name="Cichocki N."/>
            <person name="Clum A."/>
            <person name="Dockter R.B."/>
            <person name="Fauchery L."/>
            <person name="Guy J."/>
            <person name="Iotti M."/>
            <person name="Le Tacon F."/>
            <person name="Lindquist E.A."/>
            <person name="Lipzen A."/>
            <person name="Malagnac F."/>
            <person name="Mello A."/>
            <person name="Molinier V."/>
            <person name="Miyauchi S."/>
            <person name="Poulain J."/>
            <person name="Riccioni C."/>
            <person name="Rubini A."/>
            <person name="Sitrit Y."/>
            <person name="Splivallo R."/>
            <person name="Traeger S."/>
            <person name="Wang M."/>
            <person name="Zifcakova L."/>
            <person name="Wipf D."/>
            <person name="Zambonelli A."/>
            <person name="Paolocci F."/>
            <person name="Nowrousian M."/>
            <person name="Ottonello S."/>
            <person name="Baldrian P."/>
            <person name="Spatafora J.W."/>
            <person name="Henrissat B."/>
            <person name="Nagy L.G."/>
            <person name="Aury J.M."/>
            <person name="Wincker P."/>
            <person name="Grigoriev I.V."/>
            <person name="Bonfante P."/>
            <person name="Martin F.M."/>
        </authorList>
    </citation>
    <scope>NUCLEOTIDE SEQUENCE [LARGE SCALE GENOMIC DNA]</scope>
    <source>
        <strain evidence="1 2">RN42</strain>
    </source>
</reference>
<name>A0A3N4HWD0_ASCIM</name>
<proteinExistence type="predicted"/>
<accession>A0A3N4HWD0</accession>
<dbReference type="Proteomes" id="UP000275078">
    <property type="component" value="Unassembled WGS sequence"/>
</dbReference>
<organism evidence="1 2">
    <name type="scientific">Ascobolus immersus RN42</name>
    <dbReference type="NCBI Taxonomy" id="1160509"/>
    <lineage>
        <taxon>Eukaryota</taxon>
        <taxon>Fungi</taxon>
        <taxon>Dikarya</taxon>
        <taxon>Ascomycota</taxon>
        <taxon>Pezizomycotina</taxon>
        <taxon>Pezizomycetes</taxon>
        <taxon>Pezizales</taxon>
        <taxon>Ascobolaceae</taxon>
        <taxon>Ascobolus</taxon>
    </lineage>
</organism>
<evidence type="ECO:0000313" key="1">
    <source>
        <dbReference type="EMBL" id="RPA78115.1"/>
    </source>
</evidence>